<evidence type="ECO:0000256" key="5">
    <source>
        <dbReference type="ARBA" id="ARBA00022723"/>
    </source>
</evidence>
<dbReference type="PANTHER" id="PTHR22930">
    <property type="match status" value="1"/>
</dbReference>
<proteinExistence type="inferred from homology"/>
<keyword evidence="5" id="KW-0479">Metal-binding</keyword>
<protein>
    <submittedName>
        <fullName evidence="10">Nuclease HARBI1</fullName>
    </submittedName>
</protein>
<keyword evidence="6" id="KW-0378">Hydrolase</keyword>
<dbReference type="Proteomes" id="UP001652582">
    <property type="component" value="Chromosome 19"/>
</dbReference>
<evidence type="ECO:0000259" key="8">
    <source>
        <dbReference type="Pfam" id="PF13359"/>
    </source>
</evidence>
<evidence type="ECO:0000256" key="2">
    <source>
        <dbReference type="ARBA" id="ARBA00004123"/>
    </source>
</evidence>
<evidence type="ECO:0000256" key="4">
    <source>
        <dbReference type="ARBA" id="ARBA00022722"/>
    </source>
</evidence>
<accession>A0A6J1NIA5</accession>
<comment type="cofactor">
    <cofactor evidence="1">
        <name>a divalent metal cation</name>
        <dbReference type="ChEBI" id="CHEBI:60240"/>
    </cofactor>
</comment>
<dbReference type="OrthoDB" id="7434799at2759"/>
<evidence type="ECO:0000256" key="3">
    <source>
        <dbReference type="ARBA" id="ARBA00006958"/>
    </source>
</evidence>
<keyword evidence="9" id="KW-1185">Reference proteome</keyword>
<dbReference type="GO" id="GO:0016787">
    <property type="term" value="F:hydrolase activity"/>
    <property type="evidence" value="ECO:0007669"/>
    <property type="project" value="UniProtKB-KW"/>
</dbReference>
<gene>
    <name evidence="10" type="primary">LOC112050641</name>
</gene>
<evidence type="ECO:0000256" key="1">
    <source>
        <dbReference type="ARBA" id="ARBA00001968"/>
    </source>
</evidence>
<comment type="similarity">
    <text evidence="3">Belongs to the HARBI1 family.</text>
</comment>
<keyword evidence="7" id="KW-0539">Nucleus</keyword>
<dbReference type="GO" id="GO:0004518">
    <property type="term" value="F:nuclease activity"/>
    <property type="evidence" value="ECO:0007669"/>
    <property type="project" value="UniProtKB-KW"/>
</dbReference>
<dbReference type="PANTHER" id="PTHR22930:SF289">
    <property type="entry name" value="DDE TNP4 DOMAIN-CONTAINING PROTEIN-RELATED"/>
    <property type="match status" value="1"/>
</dbReference>
<evidence type="ECO:0000256" key="7">
    <source>
        <dbReference type="ARBA" id="ARBA00023242"/>
    </source>
</evidence>
<evidence type="ECO:0000313" key="9">
    <source>
        <dbReference type="Proteomes" id="UP001652582"/>
    </source>
</evidence>
<dbReference type="InterPro" id="IPR027806">
    <property type="entry name" value="HARBI1_dom"/>
</dbReference>
<comment type="subcellular location">
    <subcellularLocation>
        <location evidence="2">Nucleus</location>
    </subcellularLocation>
</comment>
<dbReference type="Pfam" id="PF13359">
    <property type="entry name" value="DDE_Tnp_4"/>
    <property type="match status" value="1"/>
</dbReference>
<reference evidence="10" key="1">
    <citation type="submission" date="2025-08" db="UniProtKB">
        <authorList>
            <consortium name="RefSeq"/>
        </authorList>
    </citation>
    <scope>IDENTIFICATION</scope>
</reference>
<dbReference type="GO" id="GO:0005634">
    <property type="term" value="C:nucleus"/>
    <property type="evidence" value="ECO:0007669"/>
    <property type="project" value="UniProtKB-SubCell"/>
</dbReference>
<dbReference type="KEGG" id="bany:112050641"/>
<dbReference type="InterPro" id="IPR045249">
    <property type="entry name" value="HARBI1-like"/>
</dbReference>
<organism evidence="9 10">
    <name type="scientific">Bicyclus anynana</name>
    <name type="common">Squinting bush brown butterfly</name>
    <dbReference type="NCBI Taxonomy" id="110368"/>
    <lineage>
        <taxon>Eukaryota</taxon>
        <taxon>Metazoa</taxon>
        <taxon>Ecdysozoa</taxon>
        <taxon>Arthropoda</taxon>
        <taxon>Hexapoda</taxon>
        <taxon>Insecta</taxon>
        <taxon>Pterygota</taxon>
        <taxon>Neoptera</taxon>
        <taxon>Endopterygota</taxon>
        <taxon>Lepidoptera</taxon>
        <taxon>Glossata</taxon>
        <taxon>Ditrysia</taxon>
        <taxon>Papilionoidea</taxon>
        <taxon>Nymphalidae</taxon>
        <taxon>Satyrinae</taxon>
        <taxon>Satyrini</taxon>
        <taxon>Mycalesina</taxon>
        <taxon>Bicyclus</taxon>
    </lineage>
</organism>
<feature type="domain" description="DDE Tnp4" evidence="8">
    <location>
        <begin position="155"/>
        <end position="310"/>
    </location>
</feature>
<dbReference type="AlphaFoldDB" id="A0A6J1NIA5"/>
<sequence length="379" mass="42528">MSGAYFLAAAEEDRKRRQVRVNKRVLREQGSPLDLPDDEFLKLFRLTKPLFKDLCAVLSPFLPGRQYCNAIPPDIKILTALAFYGQGGYQKEVGTSLLGLSQTSVHDCLRDVTNALNSPKILRKYIKFPRTSQELEEVSRGFFQEYGIPGVVGCVDGSHVAIIRPCDNEGAYFNRKNYHSINVLIICDSKLNILYVDASFGGACPDSHVWGHCPVNQFMQTLHARGEGLYCLLGDSAYAQRPWLMTPVLRAGAGSPDEYYNRLHASARSVADRCVGALKGRWRCMLAHKVLRYSPIKAGKMVNACVVLHNFANQAGLVMEHQEQLLQDVLVQQHVLEAVESHDVDGSRQALVGRLWAARNACMYQVDYNRHCDSNQYFT</sequence>
<dbReference type="GeneID" id="112050641"/>
<keyword evidence="4" id="KW-0540">Nuclease</keyword>
<evidence type="ECO:0000256" key="6">
    <source>
        <dbReference type="ARBA" id="ARBA00022801"/>
    </source>
</evidence>
<evidence type="ECO:0000313" key="10">
    <source>
        <dbReference type="RefSeq" id="XP_023944712.2"/>
    </source>
</evidence>
<dbReference type="GO" id="GO:0046872">
    <property type="term" value="F:metal ion binding"/>
    <property type="evidence" value="ECO:0007669"/>
    <property type="project" value="UniProtKB-KW"/>
</dbReference>
<dbReference type="RefSeq" id="XP_023944712.2">
    <property type="nucleotide sequence ID" value="XM_024088944.2"/>
</dbReference>
<name>A0A6J1NIA5_BICAN</name>